<dbReference type="PANTHER" id="PTHR10605">
    <property type="entry name" value="HEPARAN SULFATE SULFOTRANSFERASE"/>
    <property type="match status" value="1"/>
</dbReference>
<dbReference type="Pfam" id="PF00685">
    <property type="entry name" value="Sulfotransfer_1"/>
    <property type="match status" value="1"/>
</dbReference>
<dbReference type="PANTHER" id="PTHR10605:SF56">
    <property type="entry name" value="BIFUNCTIONAL HEPARAN SULFATE N-DEACETYLASE_N-SULFOTRANSFERASE"/>
    <property type="match status" value="1"/>
</dbReference>
<evidence type="ECO:0000313" key="5">
    <source>
        <dbReference type="Proteomes" id="UP000277671"/>
    </source>
</evidence>
<dbReference type="AlphaFoldDB" id="A0A495JU19"/>
<gene>
    <name evidence="4" type="ORF">BDK92_6243</name>
</gene>
<dbReference type="InterPro" id="IPR027417">
    <property type="entry name" value="P-loop_NTPase"/>
</dbReference>
<keyword evidence="2" id="KW-0325">Glycoprotein</keyword>
<evidence type="ECO:0000256" key="1">
    <source>
        <dbReference type="ARBA" id="ARBA00022679"/>
    </source>
</evidence>
<keyword evidence="5" id="KW-1185">Reference proteome</keyword>
<evidence type="ECO:0000256" key="2">
    <source>
        <dbReference type="ARBA" id="ARBA00023180"/>
    </source>
</evidence>
<name>A0A495JU19_9ACTN</name>
<dbReference type="EMBL" id="RBKT01000001">
    <property type="protein sequence ID" value="RKR91822.1"/>
    <property type="molecule type" value="Genomic_DNA"/>
</dbReference>
<dbReference type="GO" id="GO:0008146">
    <property type="term" value="F:sulfotransferase activity"/>
    <property type="evidence" value="ECO:0007669"/>
    <property type="project" value="InterPro"/>
</dbReference>
<organism evidence="4 5">
    <name type="scientific">Micromonospora pisi</name>
    <dbReference type="NCBI Taxonomy" id="589240"/>
    <lineage>
        <taxon>Bacteria</taxon>
        <taxon>Bacillati</taxon>
        <taxon>Actinomycetota</taxon>
        <taxon>Actinomycetes</taxon>
        <taxon>Micromonosporales</taxon>
        <taxon>Micromonosporaceae</taxon>
        <taxon>Micromonospora</taxon>
    </lineage>
</organism>
<dbReference type="InterPro" id="IPR000863">
    <property type="entry name" value="Sulfotransferase_dom"/>
</dbReference>
<accession>A0A495JU19</accession>
<sequence>MGPGAPGPLPDFLVIGGQRCGTTSLYHYLAAHPRVRVATGKELQFFSVYHGRGVRWYRAYFPTLAPDQRTFEASPYYLFHPNVPARVAATLPDGRFVALLRDPVQRTYSHYLHTRSYGAEPLSFADALDAEEERLHRALRDGPGTRTPHRALRNHSYAARGRYAEQLERWFEHVPRERIHIARNEDLAADAAGTYGAILRFLDLSAFTPETFARHTRRVDTGPSQLTPELRERLTAYIAPHNARLAELLGWSHSWPGSPPD</sequence>
<reference evidence="4 5" key="1">
    <citation type="submission" date="2018-10" db="EMBL/GenBank/DDBJ databases">
        <title>Sequencing the genomes of 1000 actinobacteria strains.</title>
        <authorList>
            <person name="Klenk H.-P."/>
        </authorList>
    </citation>
    <scope>NUCLEOTIDE SEQUENCE [LARGE SCALE GENOMIC DNA]</scope>
    <source>
        <strain evidence="4 5">DSM 45175</strain>
    </source>
</reference>
<evidence type="ECO:0000259" key="3">
    <source>
        <dbReference type="Pfam" id="PF00685"/>
    </source>
</evidence>
<dbReference type="InterPro" id="IPR037359">
    <property type="entry name" value="NST/OST"/>
</dbReference>
<dbReference type="Proteomes" id="UP000277671">
    <property type="component" value="Unassembled WGS sequence"/>
</dbReference>
<dbReference type="Gene3D" id="3.40.50.300">
    <property type="entry name" value="P-loop containing nucleotide triphosphate hydrolases"/>
    <property type="match status" value="1"/>
</dbReference>
<proteinExistence type="predicted"/>
<keyword evidence="1 4" id="KW-0808">Transferase</keyword>
<dbReference type="SUPFAM" id="SSF52540">
    <property type="entry name" value="P-loop containing nucleoside triphosphate hydrolases"/>
    <property type="match status" value="1"/>
</dbReference>
<comment type="caution">
    <text evidence="4">The sequence shown here is derived from an EMBL/GenBank/DDBJ whole genome shotgun (WGS) entry which is preliminary data.</text>
</comment>
<dbReference type="RefSeq" id="WP_170208747.1">
    <property type="nucleotide sequence ID" value="NZ_RBKT01000001.1"/>
</dbReference>
<feature type="domain" description="Sulfotransferase" evidence="3">
    <location>
        <begin position="10"/>
        <end position="212"/>
    </location>
</feature>
<evidence type="ECO:0000313" key="4">
    <source>
        <dbReference type="EMBL" id="RKR91822.1"/>
    </source>
</evidence>
<protein>
    <submittedName>
        <fullName evidence="4">Sulfotransferase domain-containing protein</fullName>
    </submittedName>
</protein>